<organism evidence="2 3">
    <name type="scientific">Amylocarpus encephaloides</name>
    <dbReference type="NCBI Taxonomy" id="45428"/>
    <lineage>
        <taxon>Eukaryota</taxon>
        <taxon>Fungi</taxon>
        <taxon>Dikarya</taxon>
        <taxon>Ascomycota</taxon>
        <taxon>Pezizomycotina</taxon>
        <taxon>Leotiomycetes</taxon>
        <taxon>Helotiales</taxon>
        <taxon>Helotiales incertae sedis</taxon>
        <taxon>Amylocarpus</taxon>
    </lineage>
</organism>
<evidence type="ECO:0000313" key="2">
    <source>
        <dbReference type="EMBL" id="KAG9235878.1"/>
    </source>
</evidence>
<accession>A0A9P7YMR5</accession>
<dbReference type="InterPro" id="IPR027921">
    <property type="entry name" value="NOPCHAP1"/>
</dbReference>
<gene>
    <name evidence="2" type="ORF">BJ875DRAFT_254063</name>
</gene>
<dbReference type="Pfam" id="PF15370">
    <property type="entry name" value="NOPCHAP1"/>
    <property type="match status" value="1"/>
</dbReference>
<evidence type="ECO:0000256" key="1">
    <source>
        <dbReference type="SAM" id="MobiDB-lite"/>
    </source>
</evidence>
<comment type="caution">
    <text evidence="2">The sequence shown here is derived from an EMBL/GenBank/DDBJ whole genome shotgun (WGS) entry which is preliminary data.</text>
</comment>
<feature type="region of interest" description="Disordered" evidence="1">
    <location>
        <begin position="286"/>
        <end position="312"/>
    </location>
</feature>
<evidence type="ECO:0000313" key="3">
    <source>
        <dbReference type="Proteomes" id="UP000824998"/>
    </source>
</evidence>
<dbReference type="GO" id="GO:0000492">
    <property type="term" value="P:box C/D snoRNP assembly"/>
    <property type="evidence" value="ECO:0007669"/>
    <property type="project" value="InterPro"/>
</dbReference>
<dbReference type="Proteomes" id="UP000824998">
    <property type="component" value="Unassembled WGS sequence"/>
</dbReference>
<dbReference type="EMBL" id="MU251420">
    <property type="protein sequence ID" value="KAG9235878.1"/>
    <property type="molecule type" value="Genomic_DNA"/>
</dbReference>
<name>A0A9P7YMR5_9HELO</name>
<reference evidence="2" key="1">
    <citation type="journal article" date="2021" name="IMA Fungus">
        <title>Genomic characterization of three marine fungi, including Emericellopsis atlantica sp. nov. with signatures of a generalist lifestyle and marine biomass degradation.</title>
        <authorList>
            <person name="Hagestad O.C."/>
            <person name="Hou L."/>
            <person name="Andersen J.H."/>
            <person name="Hansen E.H."/>
            <person name="Altermark B."/>
            <person name="Li C."/>
            <person name="Kuhnert E."/>
            <person name="Cox R.J."/>
            <person name="Crous P.W."/>
            <person name="Spatafora J.W."/>
            <person name="Lail K."/>
            <person name="Amirebrahimi M."/>
            <person name="Lipzen A."/>
            <person name="Pangilinan J."/>
            <person name="Andreopoulos W."/>
            <person name="Hayes R.D."/>
            <person name="Ng V."/>
            <person name="Grigoriev I.V."/>
            <person name="Jackson S.A."/>
            <person name="Sutton T.D.S."/>
            <person name="Dobson A.D.W."/>
            <person name="Rama T."/>
        </authorList>
    </citation>
    <scope>NUCLEOTIDE SEQUENCE</scope>
    <source>
        <strain evidence="2">TRa018bII</strain>
    </source>
</reference>
<proteinExistence type="predicted"/>
<dbReference type="OrthoDB" id="1112980at2759"/>
<protein>
    <submittedName>
        <fullName evidence="2">Uncharacterized protein</fullName>
    </submittedName>
</protein>
<sequence>MESRKAMLAVAQCIVLRYALGDFEFSSLVINIMSKNGPHYFVEQCCKWMLTQINAMVHERGYRRGRVVSPDMWPPSGSRGVTPEDVRDLERSEYSEYFTSTSGSSFSGNSREQSVEIISVHPLQQEHILPKDPSARFESATQSSNTASGEEIINFKPTNQKPNFKFEPSPLSGSLPSFLDALRSANEQLVLGAPCDQKIELSDSDEGEHIEIDLGLGVLEHVNPGNSSPEPQILGLKRKASTDGFDSLLTKAATPPEKKPRIDELPSPFPRVTVNLIHTMTEKLNASTASSSSKALPGKKTQKGIQASKAKSKSNGRTIKFGVSFRLTIDHQAGDATVEVDDIVTQAQWSEFEQQLDGDMAELETYVKDMNAVQKSMWEAFEGGELDGSEIVHILDE</sequence>
<keyword evidence="3" id="KW-1185">Reference proteome</keyword>
<dbReference type="AlphaFoldDB" id="A0A9P7YMR5"/>